<dbReference type="PANTHER" id="PTHR43358:SF5">
    <property type="entry name" value="EXPORTED PROTEIN"/>
    <property type="match status" value="1"/>
</dbReference>
<dbReference type="Pfam" id="PF00561">
    <property type="entry name" value="Abhydrolase_1"/>
    <property type="match status" value="1"/>
</dbReference>
<name>A0ABQ5NA24_9CLOT</name>
<keyword evidence="1" id="KW-1133">Transmembrane helix</keyword>
<sequence length="332" mass="37828">MGVNIQFSKLDHNHMRKKKSSPIKKVIILILILFISFNALGLYFGNEIYNKLFIIEKSKDNNPYETAKTTFNDSRFSTLQREDINISSKFDYKLRGTYIKNSKATKNTVIFLHGIGQNRWDSMKYADLYLDRGFNVFIYDSRACGTSGGKNISYGYYEQYDLDTIVTWLQKKNKDGVIGVHGVSLGASTAIMHSQIDSDKNRVKFYVADSPFSDLNTLIGMKLKEDYKIDNSIVEKLALFYSNKVTSLRSGFTFDKVSPISSVKSSKAPILFIHGKDDLIIPSYMSETLYNAKKGEKVIYISSNSGHASTLKYNKNDYKQKLNEFLDSVMSK</sequence>
<gene>
    <name evidence="3" type="ORF">bsdE14_34940</name>
</gene>
<keyword evidence="1" id="KW-0472">Membrane</keyword>
<dbReference type="InterPro" id="IPR029058">
    <property type="entry name" value="AB_hydrolase_fold"/>
</dbReference>
<evidence type="ECO:0000256" key="1">
    <source>
        <dbReference type="SAM" id="Phobius"/>
    </source>
</evidence>
<comment type="caution">
    <text evidence="3">The sequence shown here is derived from an EMBL/GenBank/DDBJ whole genome shotgun (WGS) entry which is preliminary data.</text>
</comment>
<dbReference type="Proteomes" id="UP001208567">
    <property type="component" value="Unassembled WGS sequence"/>
</dbReference>
<feature type="transmembrane region" description="Helical" evidence="1">
    <location>
        <begin position="26"/>
        <end position="45"/>
    </location>
</feature>
<evidence type="ECO:0000313" key="4">
    <source>
        <dbReference type="Proteomes" id="UP001208567"/>
    </source>
</evidence>
<dbReference type="SUPFAM" id="SSF53474">
    <property type="entry name" value="alpha/beta-Hydrolases"/>
    <property type="match status" value="1"/>
</dbReference>
<organism evidence="3 4">
    <name type="scientific">Clostridium omnivorum</name>
    <dbReference type="NCBI Taxonomy" id="1604902"/>
    <lineage>
        <taxon>Bacteria</taxon>
        <taxon>Bacillati</taxon>
        <taxon>Bacillota</taxon>
        <taxon>Clostridia</taxon>
        <taxon>Eubacteriales</taxon>
        <taxon>Clostridiaceae</taxon>
        <taxon>Clostridium</taxon>
    </lineage>
</organism>
<dbReference type="InterPro" id="IPR052920">
    <property type="entry name" value="DNA-binding_regulatory"/>
</dbReference>
<evidence type="ECO:0000313" key="3">
    <source>
        <dbReference type="EMBL" id="GLC32084.1"/>
    </source>
</evidence>
<reference evidence="3 4" key="1">
    <citation type="journal article" date="2024" name="Int. J. Syst. Evol. Microbiol.">
        <title>Clostridium omnivorum sp. nov., isolated from anoxic soil under the treatment of reductive soil disinfestation.</title>
        <authorList>
            <person name="Ueki A."/>
            <person name="Tonouchi A."/>
            <person name="Kaku N."/>
            <person name="Honma S."/>
            <person name="Ueki K."/>
        </authorList>
    </citation>
    <scope>NUCLEOTIDE SEQUENCE [LARGE SCALE GENOMIC DNA]</scope>
    <source>
        <strain evidence="3 4">E14</strain>
    </source>
</reference>
<dbReference type="EMBL" id="BRXR01000001">
    <property type="protein sequence ID" value="GLC32084.1"/>
    <property type="molecule type" value="Genomic_DNA"/>
</dbReference>
<protein>
    <recommendedName>
        <fullName evidence="2">AB hydrolase-1 domain-containing protein</fullName>
    </recommendedName>
</protein>
<proteinExistence type="predicted"/>
<keyword evidence="1" id="KW-0812">Transmembrane</keyword>
<keyword evidence="4" id="KW-1185">Reference proteome</keyword>
<dbReference type="Gene3D" id="3.40.50.1820">
    <property type="entry name" value="alpha/beta hydrolase"/>
    <property type="match status" value="1"/>
</dbReference>
<dbReference type="PANTHER" id="PTHR43358">
    <property type="entry name" value="ALPHA/BETA-HYDROLASE"/>
    <property type="match status" value="1"/>
</dbReference>
<feature type="domain" description="AB hydrolase-1" evidence="2">
    <location>
        <begin position="107"/>
        <end position="216"/>
    </location>
</feature>
<accession>A0ABQ5NA24</accession>
<evidence type="ECO:0000259" key="2">
    <source>
        <dbReference type="Pfam" id="PF00561"/>
    </source>
</evidence>
<dbReference type="InterPro" id="IPR000073">
    <property type="entry name" value="AB_hydrolase_1"/>
</dbReference>